<feature type="region of interest" description="Disordered" evidence="1">
    <location>
        <begin position="96"/>
        <end position="131"/>
    </location>
</feature>
<comment type="caution">
    <text evidence="2">The sequence shown here is derived from an EMBL/GenBank/DDBJ whole genome shotgun (WGS) entry which is preliminary data.</text>
</comment>
<gene>
    <name evidence="2" type="ORF">EZI54_07170</name>
</gene>
<reference evidence="2 3" key="1">
    <citation type="submission" date="2019-02" db="EMBL/GenBank/DDBJ databases">
        <title>Marinobacter halodurans sp. nov., a marine bacterium isolated from sea tidal flat.</title>
        <authorList>
            <person name="Yoo Y."/>
            <person name="Lee D.W."/>
            <person name="Kim B.S."/>
            <person name="Kim J.-J."/>
        </authorList>
    </citation>
    <scope>NUCLEOTIDE SEQUENCE [LARGE SCALE GENOMIC DNA]</scope>
    <source>
        <strain evidence="2 3">YJ-S3-2</strain>
    </source>
</reference>
<dbReference type="Proteomes" id="UP000313645">
    <property type="component" value="Unassembled WGS sequence"/>
</dbReference>
<name>A0ABY1ZPX1_9GAMM</name>
<dbReference type="RefSeq" id="WP_131480484.1">
    <property type="nucleotide sequence ID" value="NZ_SJDL01000008.1"/>
</dbReference>
<accession>A0ABY1ZPX1</accession>
<dbReference type="EMBL" id="SJDL01000008">
    <property type="protein sequence ID" value="TBW57432.1"/>
    <property type="molecule type" value="Genomic_DNA"/>
</dbReference>
<evidence type="ECO:0000256" key="1">
    <source>
        <dbReference type="SAM" id="MobiDB-lite"/>
    </source>
</evidence>
<sequence>MMNNSQSRFVDVTDRIIEALQLRIQEADRAGEDVAVSFQGPGDHHIHDTGLGIAGSESATTVRYVSSFDLDNGQSVEVADRHLSPEQVAFYVQQNSAQTQDAVSHLQGTARSMPSDEEEMDPPAPSSGPSM</sequence>
<organism evidence="2 3">
    <name type="scientific">Marinobacter halodurans</name>
    <dbReference type="NCBI Taxonomy" id="2528979"/>
    <lineage>
        <taxon>Bacteria</taxon>
        <taxon>Pseudomonadati</taxon>
        <taxon>Pseudomonadota</taxon>
        <taxon>Gammaproteobacteria</taxon>
        <taxon>Pseudomonadales</taxon>
        <taxon>Marinobacteraceae</taxon>
        <taxon>Marinobacter</taxon>
    </lineage>
</organism>
<evidence type="ECO:0000313" key="2">
    <source>
        <dbReference type="EMBL" id="TBW57432.1"/>
    </source>
</evidence>
<keyword evidence="3" id="KW-1185">Reference proteome</keyword>
<feature type="compositionally biased region" description="Polar residues" evidence="1">
    <location>
        <begin position="96"/>
        <end position="112"/>
    </location>
</feature>
<proteinExistence type="predicted"/>
<protein>
    <submittedName>
        <fullName evidence="2">Uncharacterized protein</fullName>
    </submittedName>
</protein>
<evidence type="ECO:0000313" key="3">
    <source>
        <dbReference type="Proteomes" id="UP000313645"/>
    </source>
</evidence>
<feature type="compositionally biased region" description="Pro residues" evidence="1">
    <location>
        <begin position="122"/>
        <end position="131"/>
    </location>
</feature>